<dbReference type="HOGENOM" id="CLU_3384577_0_0_10"/>
<evidence type="ECO:0000313" key="2">
    <source>
        <dbReference type="Proteomes" id="UP000001654"/>
    </source>
</evidence>
<protein>
    <submittedName>
        <fullName evidence="1">Uncharacterized protein</fullName>
    </submittedName>
</protein>
<dbReference type="KEGG" id="zpr:ZPR_3251"/>
<evidence type="ECO:0000313" key="1">
    <source>
        <dbReference type="EMBL" id="ADF53567.1"/>
    </source>
</evidence>
<organism evidence="1 2">
    <name type="scientific">Zunongwangia profunda (strain DSM 18752 / CCTCC AB 206139 / SM-A87)</name>
    <name type="common">Wangia profunda</name>
    <dbReference type="NCBI Taxonomy" id="655815"/>
    <lineage>
        <taxon>Bacteria</taxon>
        <taxon>Pseudomonadati</taxon>
        <taxon>Bacteroidota</taxon>
        <taxon>Flavobacteriia</taxon>
        <taxon>Flavobacteriales</taxon>
        <taxon>Flavobacteriaceae</taxon>
        <taxon>Zunongwangia</taxon>
    </lineage>
</organism>
<dbReference type="EMBL" id="CP001650">
    <property type="protein sequence ID" value="ADF53567.1"/>
    <property type="molecule type" value="Genomic_DNA"/>
</dbReference>
<reference evidence="1 2" key="1">
    <citation type="journal article" date="2010" name="BMC Genomics">
        <title>The complete genome of Zunongwangia profunda SM-A87 reveals its adaptation to the deep-sea environment and ecological role in sedimentary organic nitrogen degradation.</title>
        <authorList>
            <person name="Qin Q.L."/>
            <person name="Zhang X.Y."/>
            <person name="Wang X.M."/>
            <person name="Liu G.M."/>
            <person name="Chen X.L."/>
            <person name="Xie B.B."/>
            <person name="Dang H.Y."/>
            <person name="Zhou B.C."/>
            <person name="Yu J."/>
            <person name="Zhang Y.Z."/>
        </authorList>
    </citation>
    <scope>NUCLEOTIDE SEQUENCE [LARGE SCALE GENOMIC DNA]</scope>
    <source>
        <strain evidence="2">DSM 18752 / CCTCC AB 206139 / SM-A87</strain>
    </source>
</reference>
<accession>D5BIF4</accession>
<dbReference type="Proteomes" id="UP000001654">
    <property type="component" value="Chromosome"/>
</dbReference>
<gene>
    <name evidence="1" type="ordered locus">ZPR_3251</name>
</gene>
<sequence>MEGFKKGMNMYQRNNASRFLYSSFKRLKNKFLT</sequence>
<keyword evidence="2" id="KW-1185">Reference proteome</keyword>
<dbReference type="AlphaFoldDB" id="D5BIF4"/>
<proteinExistence type="predicted"/>
<name>D5BIF4_ZUNPS</name>